<organism evidence="6">
    <name type="scientific">marine sediment metagenome</name>
    <dbReference type="NCBI Taxonomy" id="412755"/>
    <lineage>
        <taxon>unclassified sequences</taxon>
        <taxon>metagenomes</taxon>
        <taxon>ecological metagenomes</taxon>
    </lineage>
</organism>
<dbReference type="EMBL" id="BARS01012216">
    <property type="protein sequence ID" value="GAF98106.1"/>
    <property type="molecule type" value="Genomic_DNA"/>
</dbReference>
<dbReference type="Pfam" id="PF00854">
    <property type="entry name" value="PTR2"/>
    <property type="match status" value="1"/>
</dbReference>
<protein>
    <recommendedName>
        <fullName evidence="7">Major facilitator superfamily (MFS) profile domain-containing protein</fullName>
    </recommendedName>
</protein>
<dbReference type="Gene3D" id="1.20.1250.20">
    <property type="entry name" value="MFS general substrate transporter like domains"/>
    <property type="match status" value="1"/>
</dbReference>
<reference evidence="6" key="1">
    <citation type="journal article" date="2014" name="Front. Microbiol.">
        <title>High frequency of phylogenetically diverse reductive dehalogenase-homologous genes in deep subseafloor sedimentary metagenomes.</title>
        <authorList>
            <person name="Kawai M."/>
            <person name="Futagami T."/>
            <person name="Toyoda A."/>
            <person name="Takaki Y."/>
            <person name="Nishi S."/>
            <person name="Hori S."/>
            <person name="Arai W."/>
            <person name="Tsubouchi T."/>
            <person name="Morono Y."/>
            <person name="Uchiyama I."/>
            <person name="Ito T."/>
            <person name="Fujiyama A."/>
            <person name="Inagaki F."/>
            <person name="Takami H."/>
        </authorList>
    </citation>
    <scope>NUCLEOTIDE SEQUENCE</scope>
    <source>
        <strain evidence="6">Expedition CK06-06</strain>
    </source>
</reference>
<proteinExistence type="predicted"/>
<evidence type="ECO:0008006" key="7">
    <source>
        <dbReference type="Google" id="ProtNLM"/>
    </source>
</evidence>
<keyword evidence="3 5" id="KW-1133">Transmembrane helix</keyword>
<dbReference type="InterPro" id="IPR000109">
    <property type="entry name" value="POT_fam"/>
</dbReference>
<evidence type="ECO:0000256" key="3">
    <source>
        <dbReference type="ARBA" id="ARBA00022989"/>
    </source>
</evidence>
<evidence type="ECO:0000256" key="4">
    <source>
        <dbReference type="ARBA" id="ARBA00023136"/>
    </source>
</evidence>
<feature type="transmembrane region" description="Helical" evidence="5">
    <location>
        <begin position="74"/>
        <end position="95"/>
    </location>
</feature>
<dbReference type="InterPro" id="IPR036259">
    <property type="entry name" value="MFS_trans_sf"/>
</dbReference>
<feature type="non-terminal residue" evidence="6">
    <location>
        <position position="1"/>
    </location>
</feature>
<dbReference type="GO" id="GO:0016020">
    <property type="term" value="C:membrane"/>
    <property type="evidence" value="ECO:0007669"/>
    <property type="project" value="UniProtKB-SubCell"/>
</dbReference>
<dbReference type="AlphaFoldDB" id="X0UFM5"/>
<gene>
    <name evidence="6" type="ORF">S01H1_21872</name>
</gene>
<dbReference type="SUPFAM" id="SSF103473">
    <property type="entry name" value="MFS general substrate transporter"/>
    <property type="match status" value="1"/>
</dbReference>
<comment type="caution">
    <text evidence="6">The sequence shown here is derived from an EMBL/GenBank/DDBJ whole genome shotgun (WGS) entry which is preliminary data.</text>
</comment>
<sequence length="150" mass="16370">DPSTPMKFAIGLWLLGLAFVAMVFGAIDARDGLAGAHWLLLTYLIYTWGELCLSPVGLSMVTKLAPTRLQSLMMGLWFFTFALSNLLAGLVARFSERFVPKSPETEAELSFLIPGLPGFFLMLVVFPLGAGVLIALLTPLLKKMMHGVRP</sequence>
<name>X0UFM5_9ZZZZ</name>
<evidence type="ECO:0000313" key="6">
    <source>
        <dbReference type="EMBL" id="GAF98106.1"/>
    </source>
</evidence>
<feature type="transmembrane region" description="Helical" evidence="5">
    <location>
        <begin position="35"/>
        <end position="53"/>
    </location>
</feature>
<keyword evidence="4 5" id="KW-0472">Membrane</keyword>
<evidence type="ECO:0000256" key="1">
    <source>
        <dbReference type="ARBA" id="ARBA00004141"/>
    </source>
</evidence>
<evidence type="ECO:0000256" key="5">
    <source>
        <dbReference type="SAM" id="Phobius"/>
    </source>
</evidence>
<comment type="subcellular location">
    <subcellularLocation>
        <location evidence="1">Membrane</location>
        <topology evidence="1">Multi-pass membrane protein</topology>
    </subcellularLocation>
</comment>
<dbReference type="GO" id="GO:0022857">
    <property type="term" value="F:transmembrane transporter activity"/>
    <property type="evidence" value="ECO:0007669"/>
    <property type="project" value="InterPro"/>
</dbReference>
<accession>X0UFM5</accession>
<feature type="transmembrane region" description="Helical" evidence="5">
    <location>
        <begin position="115"/>
        <end position="141"/>
    </location>
</feature>
<keyword evidence="2 5" id="KW-0812">Transmembrane</keyword>
<evidence type="ECO:0000256" key="2">
    <source>
        <dbReference type="ARBA" id="ARBA00022692"/>
    </source>
</evidence>